<evidence type="ECO:0000313" key="2">
    <source>
        <dbReference type="EMBL" id="PSJ07342.1"/>
    </source>
</evidence>
<comment type="caution">
    <text evidence="2">The sequence shown here is derived from an EMBL/GenBank/DDBJ whole genome shotgun (WGS) entry which is preliminary data.</text>
</comment>
<protein>
    <recommendedName>
        <fullName evidence="1">CHAD domain-containing protein</fullName>
    </recommendedName>
</protein>
<keyword evidence="3" id="KW-1185">Reference proteome</keyword>
<dbReference type="PROSITE" id="PS51708">
    <property type="entry name" value="CHAD"/>
    <property type="match status" value="1"/>
</dbReference>
<dbReference type="InterPro" id="IPR007899">
    <property type="entry name" value="CHAD_dom"/>
</dbReference>
<dbReference type="Pfam" id="PF05235">
    <property type="entry name" value="CHAD"/>
    <property type="match status" value="1"/>
</dbReference>
<dbReference type="RefSeq" id="WP_106501528.1">
    <property type="nucleotide sequence ID" value="NZ_PXXO01000001.1"/>
</dbReference>
<proteinExistence type="predicted"/>
<evidence type="ECO:0000259" key="1">
    <source>
        <dbReference type="PROSITE" id="PS51708"/>
    </source>
</evidence>
<dbReference type="EMBL" id="PXXO01000001">
    <property type="protein sequence ID" value="PSJ07342.1"/>
    <property type="molecule type" value="Genomic_DNA"/>
</dbReference>
<dbReference type="PANTHER" id="PTHR39339">
    <property type="entry name" value="SLR1444 PROTEIN"/>
    <property type="match status" value="1"/>
</dbReference>
<dbReference type="AlphaFoldDB" id="A0A2P7N1J8"/>
<dbReference type="PANTHER" id="PTHR39339:SF1">
    <property type="entry name" value="CHAD DOMAIN-CONTAINING PROTEIN"/>
    <property type="match status" value="1"/>
</dbReference>
<accession>A0A2P7N1J8</accession>
<dbReference type="Proteomes" id="UP000243002">
    <property type="component" value="Unassembled WGS sequence"/>
</dbReference>
<name>A0A2P7N1J8_9CYAN</name>
<sequence length="324" mass="37644">MVFQATSHPLSNGRFARDLLQRQVAKLVQLQTPVSEGKGAEPLHQMRVTMRRLRTTVLQFEPALQLPSAINDQRLAKWVRRLGLARDLDVLRERLEEGFLPQLPQAEVKALRPVLKQLRRERQLAYGHVVEVLQSRSYLEGLAQLQLWLKQPQYTLLGDQPVREWLIEWQGPCLASVFLHPGWQVSSAEGEVEVLHELRRQIKQARYRLENLAALEGVQTAACIDSLKQGQELLGEFNDLQVLQCAINDQVPGRLEEVLPQLEWLLVQHQRHCWEQWRELVCDVLPSRRRQSLWRALLPRPRLWRPWCLLKGRLWRAVAASSKG</sequence>
<dbReference type="OrthoDB" id="9777271at2"/>
<reference evidence="2 3" key="1">
    <citation type="journal article" date="2018" name="Environ. Microbiol.">
        <title>Ecological and genomic features of two widespread freshwater picocyanobacteria.</title>
        <authorList>
            <person name="Cabello-Yeves P.J."/>
            <person name="Picazo A."/>
            <person name="Camacho A."/>
            <person name="Callieri C."/>
            <person name="Rosselli R."/>
            <person name="Roda-Garcia J.J."/>
            <person name="Coutinho F.H."/>
            <person name="Rodriguez-Valera F."/>
        </authorList>
    </citation>
    <scope>NUCLEOTIDE SEQUENCE [LARGE SCALE GENOMIC DNA]</scope>
    <source>
        <strain evidence="2 3">Tous</strain>
    </source>
</reference>
<dbReference type="SMART" id="SM00880">
    <property type="entry name" value="CHAD"/>
    <property type="match status" value="1"/>
</dbReference>
<organism evidence="2 3">
    <name type="scientific">Cyanobium usitatum str. Tous</name>
    <dbReference type="NCBI Taxonomy" id="2116684"/>
    <lineage>
        <taxon>Bacteria</taxon>
        <taxon>Bacillati</taxon>
        <taxon>Cyanobacteriota</taxon>
        <taxon>Cyanophyceae</taxon>
        <taxon>Synechococcales</taxon>
        <taxon>Prochlorococcaceae</taxon>
        <taxon>Cyanobium</taxon>
    </lineage>
</organism>
<dbReference type="Gene3D" id="1.40.20.10">
    <property type="entry name" value="CHAD domain"/>
    <property type="match status" value="1"/>
</dbReference>
<gene>
    <name evidence="2" type="ORF">C7K55_00975</name>
</gene>
<dbReference type="InterPro" id="IPR038186">
    <property type="entry name" value="CHAD_dom_sf"/>
</dbReference>
<feature type="domain" description="CHAD" evidence="1">
    <location>
        <begin position="9"/>
        <end position="290"/>
    </location>
</feature>
<evidence type="ECO:0000313" key="3">
    <source>
        <dbReference type="Proteomes" id="UP000243002"/>
    </source>
</evidence>